<dbReference type="InterPro" id="IPR036217">
    <property type="entry name" value="MethylDNA_cys_MeTrfase_DNAb"/>
</dbReference>
<sequence length="109" mass="11732">MKANTIDTEAIYKAIFDVVRSIPRGRVSSYGAIAKAVGLKSGARMVGRAMGHTMGLKPAVPVQRVVNSTGGLSGDDGRRQKKLEAEGITVNAGKIADFKRIFWDPMKEL</sequence>
<keyword evidence="1" id="KW-0227">DNA damage</keyword>
<reference evidence="3 4" key="1">
    <citation type="submission" date="2019-12" db="EMBL/GenBank/DDBJ databases">
        <title>The draft genomic sequence of strain Chitinophaga oryziterrae JCM 16595.</title>
        <authorList>
            <person name="Zhang X."/>
        </authorList>
    </citation>
    <scope>NUCLEOTIDE SEQUENCE [LARGE SCALE GENOMIC DNA]</scope>
    <source>
        <strain evidence="3 4">JCM 16595</strain>
    </source>
</reference>
<dbReference type="PANTHER" id="PTHR42942:SF1">
    <property type="entry name" value="ALKYLTRANSFERASE-LIKE PROTEIN 1"/>
    <property type="match status" value="1"/>
</dbReference>
<dbReference type="GO" id="GO:0008168">
    <property type="term" value="F:methyltransferase activity"/>
    <property type="evidence" value="ECO:0007669"/>
    <property type="project" value="UniProtKB-KW"/>
</dbReference>
<dbReference type="Gene3D" id="1.10.10.10">
    <property type="entry name" value="Winged helix-like DNA-binding domain superfamily/Winged helix DNA-binding domain"/>
    <property type="match status" value="1"/>
</dbReference>
<gene>
    <name evidence="3" type="ORF">GO495_02815</name>
</gene>
<proteinExistence type="predicted"/>
<keyword evidence="3" id="KW-0489">Methyltransferase</keyword>
<dbReference type="GO" id="GO:0032259">
    <property type="term" value="P:methylation"/>
    <property type="evidence" value="ECO:0007669"/>
    <property type="project" value="UniProtKB-KW"/>
</dbReference>
<name>A0A6N8J4A1_9BACT</name>
<feature type="domain" description="Methylated-DNA-[protein]-cysteine S-methyltransferase DNA binding" evidence="2">
    <location>
        <begin position="12"/>
        <end position="87"/>
    </location>
</feature>
<dbReference type="InterPro" id="IPR014048">
    <property type="entry name" value="MethylDNA_cys_MeTrfase_DNA-bd"/>
</dbReference>
<accession>A0A6N8J4A1</accession>
<dbReference type="SUPFAM" id="SSF46767">
    <property type="entry name" value="Methylated DNA-protein cysteine methyltransferase, C-terminal domain"/>
    <property type="match status" value="1"/>
</dbReference>
<dbReference type="Pfam" id="PF01035">
    <property type="entry name" value="DNA_binding_1"/>
    <property type="match status" value="1"/>
</dbReference>
<keyword evidence="3" id="KW-0808">Transferase</keyword>
<dbReference type="PANTHER" id="PTHR42942">
    <property type="entry name" value="6-O-METHYLGUANINE DNA METHYLTRANSFERASE"/>
    <property type="match status" value="1"/>
</dbReference>
<dbReference type="InterPro" id="IPR052520">
    <property type="entry name" value="ATL_DNA_repair"/>
</dbReference>
<protein>
    <submittedName>
        <fullName evidence="3">Cysteine methyltransferase</fullName>
    </submittedName>
</protein>
<dbReference type="OrthoDB" id="9132167at2"/>
<dbReference type="EMBL" id="WRXO01000001">
    <property type="protein sequence ID" value="MVT39508.1"/>
    <property type="molecule type" value="Genomic_DNA"/>
</dbReference>
<organism evidence="3 4">
    <name type="scientific">Chitinophaga oryziterrae</name>
    <dbReference type="NCBI Taxonomy" id="1031224"/>
    <lineage>
        <taxon>Bacteria</taxon>
        <taxon>Pseudomonadati</taxon>
        <taxon>Bacteroidota</taxon>
        <taxon>Chitinophagia</taxon>
        <taxon>Chitinophagales</taxon>
        <taxon>Chitinophagaceae</taxon>
        <taxon>Chitinophaga</taxon>
    </lineage>
</organism>
<dbReference type="AlphaFoldDB" id="A0A6N8J4A1"/>
<evidence type="ECO:0000256" key="1">
    <source>
        <dbReference type="ARBA" id="ARBA00022763"/>
    </source>
</evidence>
<dbReference type="InterPro" id="IPR036388">
    <property type="entry name" value="WH-like_DNA-bd_sf"/>
</dbReference>
<dbReference type="RefSeq" id="WP_157298178.1">
    <property type="nucleotide sequence ID" value="NZ_BAAAZB010000005.1"/>
</dbReference>
<evidence type="ECO:0000313" key="3">
    <source>
        <dbReference type="EMBL" id="MVT39508.1"/>
    </source>
</evidence>
<evidence type="ECO:0000313" key="4">
    <source>
        <dbReference type="Proteomes" id="UP000468388"/>
    </source>
</evidence>
<dbReference type="GO" id="GO:0006281">
    <property type="term" value="P:DNA repair"/>
    <property type="evidence" value="ECO:0007669"/>
    <property type="project" value="InterPro"/>
</dbReference>
<comment type="caution">
    <text evidence="3">The sequence shown here is derived from an EMBL/GenBank/DDBJ whole genome shotgun (WGS) entry which is preliminary data.</text>
</comment>
<dbReference type="CDD" id="cd06445">
    <property type="entry name" value="ATase"/>
    <property type="match status" value="1"/>
</dbReference>
<keyword evidence="4" id="KW-1185">Reference proteome</keyword>
<evidence type="ECO:0000259" key="2">
    <source>
        <dbReference type="Pfam" id="PF01035"/>
    </source>
</evidence>
<dbReference type="Proteomes" id="UP000468388">
    <property type="component" value="Unassembled WGS sequence"/>
</dbReference>